<name>A0A0D6DUF8_9LACT</name>
<organism evidence="1 2">
    <name type="scientific">Pseudolactococcus piscium MKFS47</name>
    <dbReference type="NCBI Taxonomy" id="297352"/>
    <lineage>
        <taxon>Bacteria</taxon>
        <taxon>Bacillati</taxon>
        <taxon>Bacillota</taxon>
        <taxon>Bacilli</taxon>
        <taxon>Lactobacillales</taxon>
        <taxon>Streptococcaceae</taxon>
        <taxon>Pseudolactococcus</taxon>
    </lineage>
</organism>
<dbReference type="HOGENOM" id="CLU_3008678_0_0_9"/>
<dbReference type="KEGG" id="lpk:LACPI_0352"/>
<evidence type="ECO:0000313" key="2">
    <source>
        <dbReference type="Proteomes" id="UP000033166"/>
    </source>
</evidence>
<reference evidence="2" key="1">
    <citation type="submission" date="2015-01" db="EMBL/GenBank/DDBJ databases">
        <authorList>
            <person name="Andreevskaya M."/>
        </authorList>
    </citation>
    <scope>NUCLEOTIDE SEQUENCE [LARGE SCALE GENOMIC DNA]</scope>
    <source>
        <strain evidence="2">MKFS47</strain>
    </source>
</reference>
<accession>A0A0D6DUF8</accession>
<evidence type="ECO:0000313" key="1">
    <source>
        <dbReference type="EMBL" id="CEN27552.1"/>
    </source>
</evidence>
<dbReference type="RefSeq" id="WP_157761103.1">
    <property type="nucleotide sequence ID" value="NZ_LN774769.1"/>
</dbReference>
<dbReference type="AlphaFoldDB" id="A0A0D6DUF8"/>
<protein>
    <submittedName>
        <fullName evidence="1">Uncharacterized protein</fullName>
    </submittedName>
</protein>
<proteinExistence type="predicted"/>
<dbReference type="EMBL" id="LN774769">
    <property type="protein sequence ID" value="CEN27552.1"/>
    <property type="molecule type" value="Genomic_DNA"/>
</dbReference>
<dbReference type="Proteomes" id="UP000033166">
    <property type="component" value="Chromosome I"/>
</dbReference>
<sequence length="56" mass="6535">MDGIPDVPTKAVFSIESSQIIAVLFDAYEDEQDKISEANERELLIQDPFYKFRKKR</sequence>
<gene>
    <name evidence="1" type="ORF">LACPI_0352</name>
</gene>